<evidence type="ECO:0000259" key="1">
    <source>
        <dbReference type="Pfam" id="PF00905"/>
    </source>
</evidence>
<dbReference type="RefSeq" id="WP_167466596.1">
    <property type="nucleotide sequence ID" value="NZ_CP046171.1"/>
</dbReference>
<dbReference type="GO" id="GO:0071972">
    <property type="term" value="F:peptidoglycan L,D-transpeptidase activity"/>
    <property type="evidence" value="ECO:0007669"/>
    <property type="project" value="TreeGrafter"/>
</dbReference>
<dbReference type="PANTHER" id="PTHR30627:SF24">
    <property type="entry name" value="PENICILLIN-BINDING PROTEIN 4B"/>
    <property type="match status" value="1"/>
</dbReference>
<dbReference type="Pfam" id="PF05223">
    <property type="entry name" value="MecA_N"/>
    <property type="match status" value="1"/>
</dbReference>
<dbReference type="PANTHER" id="PTHR30627">
    <property type="entry name" value="PEPTIDOGLYCAN D,D-TRANSPEPTIDASE"/>
    <property type="match status" value="1"/>
</dbReference>
<protein>
    <submittedName>
        <fullName evidence="3">Penicillin-binding protein</fullName>
    </submittedName>
</protein>
<dbReference type="InterPro" id="IPR001460">
    <property type="entry name" value="PCN-bd_Tpept"/>
</dbReference>
<feature type="domain" description="Penicillin-binding protein transpeptidase" evidence="1">
    <location>
        <begin position="329"/>
        <end position="589"/>
    </location>
</feature>
<dbReference type="PROSITE" id="PS51257">
    <property type="entry name" value="PROKAR_LIPOPROTEIN"/>
    <property type="match status" value="1"/>
</dbReference>
<organism evidence="3 4">
    <name type="scientific">Nocardia brasiliensis</name>
    <dbReference type="NCBI Taxonomy" id="37326"/>
    <lineage>
        <taxon>Bacteria</taxon>
        <taxon>Bacillati</taxon>
        <taxon>Actinomycetota</taxon>
        <taxon>Actinomycetes</taxon>
        <taxon>Mycobacteriales</taxon>
        <taxon>Nocardiaceae</taxon>
        <taxon>Nocardia</taxon>
    </lineage>
</organism>
<feature type="domain" description="NTF2-like N-terminal transpeptidase" evidence="2">
    <location>
        <begin position="49"/>
        <end position="150"/>
    </location>
</feature>
<dbReference type="InterPro" id="IPR032710">
    <property type="entry name" value="NTF2-like_dom_sf"/>
</dbReference>
<dbReference type="Proteomes" id="UP000501705">
    <property type="component" value="Chromosome"/>
</dbReference>
<dbReference type="Gene3D" id="3.40.710.10">
    <property type="entry name" value="DD-peptidase/beta-lactamase superfamily"/>
    <property type="match status" value="1"/>
</dbReference>
<accession>A0A6G9Y2W8</accession>
<dbReference type="EMBL" id="CP046171">
    <property type="protein sequence ID" value="QIS07548.1"/>
    <property type="molecule type" value="Genomic_DNA"/>
</dbReference>
<name>A0A6G9Y2W8_NOCBR</name>
<sequence length="602" mass="62306">MTEATRSDRARAGVCSLATKIPAVFAVGTLTLTGCGFVERTNEQQITSVATDFADALNNDDSAAAAAVTTDPTQASAVIAALYEGLGKEARFEVREVDDDERTFTLAATWKLGKDGKHEWTYTTSGTAKKTDDGWRVGWDPRTVAPGLDSGPLTYRLVYPTPARVLDNAGGELMSQQVVTLVKLAPGVDTTAVAALLSPIAPTITAQSLRLELEAAQGKAITVITLRPSDIDPIKVALSAIPRLTLVPQTRLLTTDKDLASPTLSGLSQLWQSQADTAAGWAVRAHTPAGTQRIAWQDPATTTDIRTTLDIRVQRAAEAALDPIAKPAAIVALQPSTGNILAMAQNAAADTQGPIALTGLYPPGSTFKTVTVSAALQAGAVTPDSIVACPASANIEGRRIPNDNNFDLGNVPLRTAFAQSCNTTMGQLAVELPATALTDAAAQLGLGIDYLTPGLTTVTGTVPPADTSALRVEGGIGQGTVTASPFGMAMVAASLARGSAPNPTLVAGAPGKPGRTPPPPPTTVADQVKSMMRETITNGTATQLRDIPGLLGKTGTAEFIDDTRAHGWFVGIDADLAFAVFVYDANSSGPAVNAAGRMLRAL</sequence>
<dbReference type="InterPro" id="IPR050515">
    <property type="entry name" value="Beta-lactam/transpept"/>
</dbReference>
<dbReference type="GO" id="GO:0008658">
    <property type="term" value="F:penicillin binding"/>
    <property type="evidence" value="ECO:0007669"/>
    <property type="project" value="InterPro"/>
</dbReference>
<reference evidence="3 4" key="1">
    <citation type="journal article" date="2019" name="ACS Chem. Biol.">
        <title>Identification and Mobilization of a Cryptic Antibiotic Biosynthesis Gene Locus from a Human-Pathogenic Nocardia Isolate.</title>
        <authorList>
            <person name="Herisse M."/>
            <person name="Ishida K."/>
            <person name="Porter J.L."/>
            <person name="Howden B."/>
            <person name="Hertweck C."/>
            <person name="Stinear T.P."/>
            <person name="Pidot S.J."/>
        </authorList>
    </citation>
    <scope>NUCLEOTIDE SEQUENCE [LARGE SCALE GENOMIC DNA]</scope>
    <source>
        <strain evidence="3 4">AUSMDU00024985</strain>
    </source>
</reference>
<proteinExistence type="predicted"/>
<gene>
    <name evidence="3" type="ORF">F5X71_20285</name>
</gene>
<dbReference type="AlphaFoldDB" id="A0A6G9Y2W8"/>
<evidence type="ECO:0000313" key="3">
    <source>
        <dbReference type="EMBL" id="QIS07548.1"/>
    </source>
</evidence>
<dbReference type="GO" id="GO:0046677">
    <property type="term" value="P:response to antibiotic"/>
    <property type="evidence" value="ECO:0007669"/>
    <property type="project" value="InterPro"/>
</dbReference>
<dbReference type="InterPro" id="IPR007887">
    <property type="entry name" value="MecA_N"/>
</dbReference>
<dbReference type="GO" id="GO:0071555">
    <property type="term" value="P:cell wall organization"/>
    <property type="evidence" value="ECO:0007669"/>
    <property type="project" value="TreeGrafter"/>
</dbReference>
<dbReference type="InterPro" id="IPR012338">
    <property type="entry name" value="Beta-lactam/transpept-like"/>
</dbReference>
<dbReference type="GO" id="GO:0005886">
    <property type="term" value="C:plasma membrane"/>
    <property type="evidence" value="ECO:0007669"/>
    <property type="project" value="TreeGrafter"/>
</dbReference>
<dbReference type="SUPFAM" id="SSF56601">
    <property type="entry name" value="beta-lactamase/transpeptidase-like"/>
    <property type="match status" value="1"/>
</dbReference>
<dbReference type="SUPFAM" id="SSF54427">
    <property type="entry name" value="NTF2-like"/>
    <property type="match status" value="1"/>
</dbReference>
<evidence type="ECO:0000313" key="4">
    <source>
        <dbReference type="Proteomes" id="UP000501705"/>
    </source>
</evidence>
<dbReference type="Pfam" id="PF00905">
    <property type="entry name" value="Transpeptidase"/>
    <property type="match status" value="1"/>
</dbReference>
<evidence type="ECO:0000259" key="2">
    <source>
        <dbReference type="Pfam" id="PF05223"/>
    </source>
</evidence>